<dbReference type="InterPro" id="IPR003644">
    <property type="entry name" value="Calx_beta"/>
</dbReference>
<dbReference type="GO" id="GO:0016020">
    <property type="term" value="C:membrane"/>
    <property type="evidence" value="ECO:0007669"/>
    <property type="project" value="InterPro"/>
</dbReference>
<dbReference type="AlphaFoldDB" id="A0A160T499"/>
<evidence type="ECO:0000256" key="2">
    <source>
        <dbReference type="ARBA" id="ARBA00022737"/>
    </source>
</evidence>
<dbReference type="Proteomes" id="UP000215027">
    <property type="component" value="Chromosome I"/>
</dbReference>
<name>A0A160T499_9CHLR</name>
<proteinExistence type="predicted"/>
<dbReference type="EMBL" id="LN890655">
    <property type="protein sequence ID" value="CUS04664.2"/>
    <property type="molecule type" value="Genomic_DNA"/>
</dbReference>
<evidence type="ECO:0000259" key="4">
    <source>
        <dbReference type="SMART" id="SM00237"/>
    </source>
</evidence>
<keyword evidence="2" id="KW-0677">Repeat</keyword>
<dbReference type="SUPFAM" id="SSF89260">
    <property type="entry name" value="Collagen-binding domain"/>
    <property type="match status" value="1"/>
</dbReference>
<evidence type="ECO:0000313" key="5">
    <source>
        <dbReference type="EMBL" id="CUS04664.2"/>
    </source>
</evidence>
<organism evidence="5 6">
    <name type="scientific">Candidatus Promineifilum breve</name>
    <dbReference type="NCBI Taxonomy" id="1806508"/>
    <lineage>
        <taxon>Bacteria</taxon>
        <taxon>Bacillati</taxon>
        <taxon>Chloroflexota</taxon>
        <taxon>Ardenticatenia</taxon>
        <taxon>Candidatus Promineifilales</taxon>
        <taxon>Candidatus Promineifilaceae</taxon>
        <taxon>Candidatus Promineifilum</taxon>
    </lineage>
</organism>
<gene>
    <name evidence="5" type="ORF">CFX0092_A2786</name>
</gene>
<dbReference type="GO" id="GO:0007154">
    <property type="term" value="P:cell communication"/>
    <property type="evidence" value="ECO:0007669"/>
    <property type="project" value="InterPro"/>
</dbReference>
<evidence type="ECO:0000256" key="1">
    <source>
        <dbReference type="ARBA" id="ARBA00022729"/>
    </source>
</evidence>
<sequence length="593" mass="62329">MLGMAVMVAYLAAGPRQIVHAQNPTVGFTRTVFTVAENQGPAVITVGVSATPAAGENIVVTYLTISGTATEGTGGDYISQSGTLTFTSTTQNTQSFSVVINNDNIVNEPDETVNLVLQLQTSQTAILGVSVATLIITDNDQATNTPQPTAATGTPIFVDLAEPNNTFEEAFQIQPDAAATCRLTLWPPGDLDYYSFAVKSGTFYKILTDDLSPGIDTVLKIYNQNGEPIGENDDANTALPGEFQSEVIIQSNTTGIYFARVVNKSPADAANKTYCLAIDAMDQPTPTVTPTLLPLRTGADACEPNGQLPIACLFGDNQSQQFNFVPPFNEGPDQDFYRVWVKPGTTITCETTELSSVTDTNIIFLGPNGEDFNPQLGNDDKAPGDRGSRLTFTANYTGWLHVLVGPVNPVPLAQADQFTYTLACTSTVPPTATPIPTAVVGGGGGGGGVIPIAPTITPFPTPTPIDLSAILTPSPVVIPEVTIQPLPTATPAVGQQNVSTVNVTVYYDSNFNFTPEPNEGIIDVAVALFDNTNGRLLAFGYTNQAGAVRFEAVPSSGSVRVQVPLLSFSQIVGPGESNIAVRVAPLPLPIGIP</sequence>
<dbReference type="KEGG" id="pbf:CFX0092_A2786"/>
<protein>
    <recommendedName>
        <fullName evidence="4">Calx-beta domain-containing protein</fullName>
    </recommendedName>
</protein>
<dbReference type="SUPFAM" id="SSF141072">
    <property type="entry name" value="CalX-like"/>
    <property type="match status" value="1"/>
</dbReference>
<reference evidence="5" key="1">
    <citation type="submission" date="2016-01" db="EMBL/GenBank/DDBJ databases">
        <authorList>
            <person name="Mcilroy J.S."/>
            <person name="Karst M S."/>
            <person name="Albertsen M."/>
        </authorList>
    </citation>
    <scope>NUCLEOTIDE SEQUENCE</scope>
    <source>
        <strain evidence="5">Cfx-K</strain>
    </source>
</reference>
<keyword evidence="1" id="KW-0732">Signal</keyword>
<dbReference type="InterPro" id="IPR038081">
    <property type="entry name" value="CalX-like_sf"/>
</dbReference>
<evidence type="ECO:0000313" key="6">
    <source>
        <dbReference type="Proteomes" id="UP000215027"/>
    </source>
</evidence>
<feature type="domain" description="Calx-beta" evidence="4">
    <location>
        <begin position="16"/>
        <end position="118"/>
    </location>
</feature>
<evidence type="ECO:0000256" key="3">
    <source>
        <dbReference type="ARBA" id="ARBA00022837"/>
    </source>
</evidence>
<accession>A0A160T499</accession>
<dbReference type="SMART" id="SM00237">
    <property type="entry name" value="Calx_beta"/>
    <property type="match status" value="1"/>
</dbReference>
<dbReference type="Gene3D" id="2.60.40.2030">
    <property type="match status" value="1"/>
</dbReference>
<keyword evidence="3" id="KW-0106">Calcium</keyword>
<dbReference type="Pfam" id="PF03160">
    <property type="entry name" value="Calx-beta"/>
    <property type="match status" value="1"/>
</dbReference>
<dbReference type="Gene3D" id="2.60.120.380">
    <property type="match status" value="1"/>
</dbReference>
<keyword evidence="6" id="KW-1185">Reference proteome</keyword>